<dbReference type="PANTHER" id="PTHR39337:SF1">
    <property type="entry name" value="BLR5642 PROTEIN"/>
    <property type="match status" value="1"/>
</dbReference>
<organism evidence="1 2">
    <name type="scientific">Pedobacter flavus</name>
    <dbReference type="NCBI Taxonomy" id="3113906"/>
    <lineage>
        <taxon>Bacteria</taxon>
        <taxon>Pseudomonadati</taxon>
        <taxon>Bacteroidota</taxon>
        <taxon>Sphingobacteriia</taxon>
        <taxon>Sphingobacteriales</taxon>
        <taxon>Sphingobacteriaceae</taxon>
        <taxon>Pedobacter</taxon>
    </lineage>
</organism>
<accession>A0ABU7H1Z4</accession>
<dbReference type="PANTHER" id="PTHR39337">
    <property type="entry name" value="BLR5642 PROTEIN"/>
    <property type="match status" value="1"/>
</dbReference>
<dbReference type="Pfam" id="PF04343">
    <property type="entry name" value="DUF488"/>
    <property type="match status" value="1"/>
</dbReference>
<reference evidence="1 2" key="1">
    <citation type="submission" date="2024-01" db="EMBL/GenBank/DDBJ databases">
        <title>Pedobacter sp. nov., isolated from oil-contaminated soil.</title>
        <authorList>
            <person name="Le N.T.T."/>
        </authorList>
    </citation>
    <scope>NUCLEOTIDE SEQUENCE [LARGE SCALE GENOMIC DNA]</scope>
    <source>
        <strain evidence="1 2">VNH31</strain>
    </source>
</reference>
<protein>
    <submittedName>
        <fullName evidence="1">DUF488 domain-containing protein</fullName>
    </submittedName>
</protein>
<dbReference type="InterPro" id="IPR007438">
    <property type="entry name" value="DUF488"/>
</dbReference>
<name>A0ABU7H1Z4_9SPHI</name>
<evidence type="ECO:0000313" key="1">
    <source>
        <dbReference type="EMBL" id="MEE1885343.1"/>
    </source>
</evidence>
<proteinExistence type="predicted"/>
<gene>
    <name evidence="1" type="ORF">VRU49_07915</name>
</gene>
<keyword evidence="2" id="KW-1185">Reference proteome</keyword>
<evidence type="ECO:0000313" key="2">
    <source>
        <dbReference type="Proteomes" id="UP001337681"/>
    </source>
</evidence>
<comment type="caution">
    <text evidence="1">The sequence shown here is derived from an EMBL/GenBank/DDBJ whole genome shotgun (WGS) entry which is preliminary data.</text>
</comment>
<dbReference type="EMBL" id="JAZDQU010000002">
    <property type="protein sequence ID" value="MEE1885343.1"/>
    <property type="molecule type" value="Genomic_DNA"/>
</dbReference>
<sequence length="155" mass="18202">MINLFSIGFTQKSAEDFFGLLKDNNIDCLIDVRLNPNGQLSRFAFEKDLPYFLDKLANGCKYVHRVDLAPQEKLLKEVRTKGSAMSKDYTLFEMEFNKYLEKESKIENFVEQFKDYKNVALLCSEHTTEKCHRRLISDMLLKKFSNDIKFGKHLK</sequence>
<dbReference type="RefSeq" id="WP_330146242.1">
    <property type="nucleotide sequence ID" value="NZ_JAZDQU010000002.1"/>
</dbReference>
<dbReference type="Proteomes" id="UP001337681">
    <property type="component" value="Unassembled WGS sequence"/>
</dbReference>